<feature type="compositionally biased region" description="Basic and acidic residues" evidence="1">
    <location>
        <begin position="186"/>
        <end position="206"/>
    </location>
</feature>
<reference evidence="2 3" key="1">
    <citation type="journal article" date="2024" name="G3 (Bethesda)">
        <title>Genome assembly of Hibiscus sabdariffa L. provides insights into metabolisms of medicinal natural products.</title>
        <authorList>
            <person name="Kim T."/>
        </authorList>
    </citation>
    <scope>NUCLEOTIDE SEQUENCE [LARGE SCALE GENOMIC DNA]</scope>
    <source>
        <strain evidence="2">TK-2024</strain>
        <tissue evidence="2">Old leaves</tissue>
    </source>
</reference>
<dbReference type="EMBL" id="JBBPBM010000006">
    <property type="protein sequence ID" value="KAK8580690.1"/>
    <property type="molecule type" value="Genomic_DNA"/>
</dbReference>
<organism evidence="2 3">
    <name type="scientific">Hibiscus sabdariffa</name>
    <name type="common">roselle</name>
    <dbReference type="NCBI Taxonomy" id="183260"/>
    <lineage>
        <taxon>Eukaryota</taxon>
        <taxon>Viridiplantae</taxon>
        <taxon>Streptophyta</taxon>
        <taxon>Embryophyta</taxon>
        <taxon>Tracheophyta</taxon>
        <taxon>Spermatophyta</taxon>
        <taxon>Magnoliopsida</taxon>
        <taxon>eudicotyledons</taxon>
        <taxon>Gunneridae</taxon>
        <taxon>Pentapetalae</taxon>
        <taxon>rosids</taxon>
        <taxon>malvids</taxon>
        <taxon>Malvales</taxon>
        <taxon>Malvaceae</taxon>
        <taxon>Malvoideae</taxon>
        <taxon>Hibiscus</taxon>
    </lineage>
</organism>
<accession>A0ABR2FIC2</accession>
<feature type="region of interest" description="Disordered" evidence="1">
    <location>
        <begin position="118"/>
        <end position="256"/>
    </location>
</feature>
<evidence type="ECO:0008006" key="4">
    <source>
        <dbReference type="Google" id="ProtNLM"/>
    </source>
</evidence>
<dbReference type="Proteomes" id="UP001472677">
    <property type="component" value="Unassembled WGS sequence"/>
</dbReference>
<evidence type="ECO:0000313" key="3">
    <source>
        <dbReference type="Proteomes" id="UP001472677"/>
    </source>
</evidence>
<name>A0ABR2FIC2_9ROSI</name>
<feature type="compositionally biased region" description="Basic and acidic residues" evidence="1">
    <location>
        <begin position="237"/>
        <end position="256"/>
    </location>
</feature>
<evidence type="ECO:0000256" key="1">
    <source>
        <dbReference type="SAM" id="MobiDB-lite"/>
    </source>
</evidence>
<sequence>MGCCVSTDRGFSGEKEAHLEVGLESFNQKPILESRGPPPSAEEETVKEVLSETPKSKAPIFIPQEEKKTQIENPVFVKIQGKESLNFNIKPELKSPVNFIEDSASEDVSEICSVSLSESVSTITDRKGGEEEVMKPQRVLRSPARSGSRNQAVRRSPTRKLEQSPGRRNGVVNGGSSVRLVQSREPTVRRGSRPDPPKKDPGESSGRRSRSPAVNRSAMGRSPSGRRTNQSPAPGRIRLDPGESGHTKKVEQQHVKGQSELEGKILLYTFVGYQNSETRVAVVGCCALLLFLHAASGFGNFGCSLVGYGMS</sequence>
<evidence type="ECO:0000313" key="2">
    <source>
        <dbReference type="EMBL" id="KAK8580690.1"/>
    </source>
</evidence>
<dbReference type="PANTHER" id="PTHR33871">
    <property type="entry name" value="OS05G0503100 PROTEIN-RELATED"/>
    <property type="match status" value="1"/>
</dbReference>
<protein>
    <recommendedName>
        <fullName evidence="4">Serine/arginine repetitive matrix protein 1-like</fullName>
    </recommendedName>
</protein>
<feature type="compositionally biased region" description="Basic and acidic residues" evidence="1">
    <location>
        <begin position="124"/>
        <end position="135"/>
    </location>
</feature>
<gene>
    <name evidence="2" type="ORF">V6N12_070947</name>
</gene>
<dbReference type="PANTHER" id="PTHR33871:SF1">
    <property type="entry name" value="OS05G0503100 PROTEIN"/>
    <property type="match status" value="1"/>
</dbReference>
<proteinExistence type="predicted"/>
<keyword evidence="3" id="KW-1185">Reference proteome</keyword>
<comment type="caution">
    <text evidence="2">The sequence shown here is derived from an EMBL/GenBank/DDBJ whole genome shotgun (WGS) entry which is preliminary data.</text>
</comment>